<dbReference type="InterPro" id="IPR050922">
    <property type="entry name" value="LytR/CpsA/Psr_CW_biosynth"/>
</dbReference>
<evidence type="ECO:0000313" key="5">
    <source>
        <dbReference type="Proteomes" id="UP000231343"/>
    </source>
</evidence>
<dbReference type="Proteomes" id="UP000231343">
    <property type="component" value="Unassembled WGS sequence"/>
</dbReference>
<dbReference type="AlphaFoldDB" id="A0A2H0Y1B6"/>
<evidence type="ECO:0000259" key="3">
    <source>
        <dbReference type="Pfam" id="PF03816"/>
    </source>
</evidence>
<gene>
    <name evidence="4" type="ORF">COT42_01280</name>
</gene>
<comment type="similarity">
    <text evidence="1">Belongs to the LytR/CpsA/Psr (LCP) family.</text>
</comment>
<name>A0A2H0Y1B6_UNCSA</name>
<dbReference type="Pfam" id="PF03816">
    <property type="entry name" value="LytR_cpsA_psr"/>
    <property type="match status" value="1"/>
</dbReference>
<protein>
    <submittedName>
        <fullName evidence="4">LytR family transcriptional regulator</fullName>
    </submittedName>
</protein>
<comment type="caution">
    <text evidence="4">The sequence shown here is derived from an EMBL/GenBank/DDBJ whole genome shotgun (WGS) entry which is preliminary data.</text>
</comment>
<evidence type="ECO:0000313" key="4">
    <source>
        <dbReference type="EMBL" id="PIS31354.1"/>
    </source>
</evidence>
<keyword evidence="2" id="KW-0812">Transmembrane</keyword>
<evidence type="ECO:0000256" key="1">
    <source>
        <dbReference type="ARBA" id="ARBA00006068"/>
    </source>
</evidence>
<proteinExistence type="inferred from homology"/>
<accession>A0A2H0Y1B6</accession>
<dbReference type="EMBL" id="PEYM01000022">
    <property type="protein sequence ID" value="PIS31354.1"/>
    <property type="molecule type" value="Genomic_DNA"/>
</dbReference>
<feature type="domain" description="Cell envelope-related transcriptional attenuator" evidence="3">
    <location>
        <begin position="72"/>
        <end position="218"/>
    </location>
</feature>
<evidence type="ECO:0000256" key="2">
    <source>
        <dbReference type="SAM" id="Phobius"/>
    </source>
</evidence>
<keyword evidence="2" id="KW-1133">Transmembrane helix</keyword>
<dbReference type="Gene3D" id="3.40.630.190">
    <property type="entry name" value="LCP protein"/>
    <property type="match status" value="1"/>
</dbReference>
<reference evidence="4 5" key="1">
    <citation type="submission" date="2017-09" db="EMBL/GenBank/DDBJ databases">
        <title>Depth-based differentiation of microbial function through sediment-hosted aquifers and enrichment of novel symbionts in the deep terrestrial subsurface.</title>
        <authorList>
            <person name="Probst A.J."/>
            <person name="Ladd B."/>
            <person name="Jarett J.K."/>
            <person name="Geller-Mcgrath D.E."/>
            <person name="Sieber C.M."/>
            <person name="Emerson J.B."/>
            <person name="Anantharaman K."/>
            <person name="Thomas B.C."/>
            <person name="Malmstrom R."/>
            <person name="Stieglmeier M."/>
            <person name="Klingl A."/>
            <person name="Woyke T."/>
            <person name="Ryan C.M."/>
            <person name="Banfield J.F."/>
        </authorList>
    </citation>
    <scope>NUCLEOTIDE SEQUENCE [LARGE SCALE GENOMIC DNA]</scope>
    <source>
        <strain evidence="4">CG08_land_8_20_14_0_20_45_16</strain>
    </source>
</reference>
<sequence>MARKKINLTRLLALLVIMLAILHVYLTIFLPKWIPGPLRVGTISQPFNLLVLGVDTTYNSETKKPMPELAGRTDTIMLVHLDPIHNQFNTLSIPRDTYTTLPGFGQTKINAANVYGGTELALQAITNLTGVKINYFITFKPSFISQLVDLLGGVYLEVEKDMEYVDHAQGLNINLKKGYQKLSGKQAHDYIRYRHDLYGDLGRIERQQKFMKALGQRLSRPSNIIKAPFIIYVLSREIKTNLPLTLLIKTVNWRRMLSAGNIRSTTLPGEPTTVDGAGSVVVPDPRAIEKLRRELFQ</sequence>
<keyword evidence="2" id="KW-0472">Membrane</keyword>
<dbReference type="NCBIfam" id="TIGR00350">
    <property type="entry name" value="lytR_cpsA_psr"/>
    <property type="match status" value="1"/>
</dbReference>
<dbReference type="PANTHER" id="PTHR33392">
    <property type="entry name" value="POLYISOPRENYL-TEICHOIC ACID--PEPTIDOGLYCAN TEICHOIC ACID TRANSFERASE TAGU"/>
    <property type="match status" value="1"/>
</dbReference>
<dbReference type="PANTHER" id="PTHR33392:SF6">
    <property type="entry name" value="POLYISOPRENYL-TEICHOIC ACID--PEPTIDOGLYCAN TEICHOIC ACID TRANSFERASE TAGU"/>
    <property type="match status" value="1"/>
</dbReference>
<dbReference type="InterPro" id="IPR004474">
    <property type="entry name" value="LytR_CpsA_psr"/>
</dbReference>
<organism evidence="4 5">
    <name type="scientific">Candidatus Saganbacteria bacterium CG08_land_8_20_14_0_20_45_16</name>
    <dbReference type="NCBI Taxonomy" id="2014293"/>
    <lineage>
        <taxon>Bacteria</taxon>
        <taxon>Bacillati</taxon>
        <taxon>Saganbacteria</taxon>
    </lineage>
</organism>
<feature type="transmembrane region" description="Helical" evidence="2">
    <location>
        <begin position="12"/>
        <end position="34"/>
    </location>
</feature>